<sequence>MRIAFYAPLKPPNHPTPSGDRRMARLLIAALEHAGHDVALASDFRSWDDGISPNRHERLGTLGARLAGRLTRRLREAPPDLWFTYHLYHKAPDWLGPAVSRSLGIPYVIAEASYAPKQAGGRFDLGHRAAAQAIAQADAVISLTTADTECLHPLLASPDRLSVLRPFVEPPSPRDGIADRAALAHSLDLDPDAPWLLAVGMMRGGDKQRSFRILARALERLVSRDWRLLVVGDGPRRTCVEESFGKIPPDRLRFLGALPPDRLAACYAAADLMVWPAINEAYGMALLEAQAAGLPVVAGRTGGVPDIVRDGVTGLLTPIGDETAFAEAVASVLTDESRRAAMGSAAKRIAAAEHGFAGASRTLDALLKQIAGSR</sequence>
<proteinExistence type="predicted"/>
<dbReference type="PANTHER" id="PTHR45947:SF3">
    <property type="entry name" value="SULFOQUINOVOSYL TRANSFERASE SQD2"/>
    <property type="match status" value="1"/>
</dbReference>
<keyword evidence="1" id="KW-0808">Transferase</keyword>
<dbReference type="RefSeq" id="WP_044428445.1">
    <property type="nucleotide sequence ID" value="NZ_BJYZ01000009.1"/>
</dbReference>
<keyword evidence="2" id="KW-1185">Reference proteome</keyword>
<dbReference type="CDD" id="cd03801">
    <property type="entry name" value="GT4_PimA-like"/>
    <property type="match status" value="1"/>
</dbReference>
<organism evidence="1 2">
    <name type="scientific">Skermanella aerolata</name>
    <dbReference type="NCBI Taxonomy" id="393310"/>
    <lineage>
        <taxon>Bacteria</taxon>
        <taxon>Pseudomonadati</taxon>
        <taxon>Pseudomonadota</taxon>
        <taxon>Alphaproteobacteria</taxon>
        <taxon>Rhodospirillales</taxon>
        <taxon>Azospirillaceae</taxon>
        <taxon>Skermanella</taxon>
    </lineage>
</organism>
<comment type="caution">
    <text evidence="1">The sequence shown here is derived from an EMBL/GenBank/DDBJ whole genome shotgun (WGS) entry which is preliminary data.</text>
</comment>
<dbReference type="PANTHER" id="PTHR45947">
    <property type="entry name" value="SULFOQUINOVOSYL TRANSFERASE SQD2"/>
    <property type="match status" value="1"/>
</dbReference>
<dbReference type="SUPFAM" id="SSF53756">
    <property type="entry name" value="UDP-Glycosyltransferase/glycogen phosphorylase"/>
    <property type="match status" value="1"/>
</dbReference>
<evidence type="ECO:0000313" key="2">
    <source>
        <dbReference type="Proteomes" id="UP000321523"/>
    </source>
</evidence>
<gene>
    <name evidence="1" type="ORF">SAE02_22880</name>
</gene>
<evidence type="ECO:0000313" key="1">
    <source>
        <dbReference type="EMBL" id="GEO38140.1"/>
    </source>
</evidence>
<dbReference type="Pfam" id="PF13692">
    <property type="entry name" value="Glyco_trans_1_4"/>
    <property type="match status" value="1"/>
</dbReference>
<dbReference type="GO" id="GO:0016757">
    <property type="term" value="F:glycosyltransferase activity"/>
    <property type="evidence" value="ECO:0007669"/>
    <property type="project" value="TreeGrafter"/>
</dbReference>
<dbReference type="OrthoDB" id="5443996at2"/>
<dbReference type="Proteomes" id="UP000321523">
    <property type="component" value="Unassembled WGS sequence"/>
</dbReference>
<protein>
    <submittedName>
        <fullName evidence="1">Glycosyl transferase family 1</fullName>
    </submittedName>
</protein>
<dbReference type="AlphaFoldDB" id="A0A512DPT0"/>
<dbReference type="EMBL" id="BJYZ01000009">
    <property type="protein sequence ID" value="GEO38140.1"/>
    <property type="molecule type" value="Genomic_DNA"/>
</dbReference>
<reference evidence="1 2" key="1">
    <citation type="submission" date="2019-07" db="EMBL/GenBank/DDBJ databases">
        <title>Whole genome shotgun sequence of Skermanella aerolata NBRC 106429.</title>
        <authorList>
            <person name="Hosoyama A."/>
            <person name="Uohara A."/>
            <person name="Ohji S."/>
            <person name="Ichikawa N."/>
        </authorList>
    </citation>
    <scope>NUCLEOTIDE SEQUENCE [LARGE SCALE GENOMIC DNA]</scope>
    <source>
        <strain evidence="1 2">NBRC 106429</strain>
    </source>
</reference>
<dbReference type="InterPro" id="IPR050194">
    <property type="entry name" value="Glycosyltransferase_grp1"/>
</dbReference>
<name>A0A512DPT0_9PROT</name>
<dbReference type="Gene3D" id="3.40.50.2000">
    <property type="entry name" value="Glycogen Phosphorylase B"/>
    <property type="match status" value="2"/>
</dbReference>
<accession>A0A512DPT0</accession>